<comment type="caution">
    <text evidence="3">The sequence shown here is derived from an EMBL/GenBank/DDBJ whole genome shotgun (WGS) entry which is preliminary data.</text>
</comment>
<dbReference type="SUPFAM" id="SSF53756">
    <property type="entry name" value="UDP-Glycosyltransferase/glycogen phosphorylase"/>
    <property type="match status" value="1"/>
</dbReference>
<evidence type="ECO:0000313" key="4">
    <source>
        <dbReference type="Proteomes" id="UP000228900"/>
    </source>
</evidence>
<feature type="domain" description="Glycosyltransferase subfamily 4-like N-terminal" evidence="2">
    <location>
        <begin position="6"/>
        <end position="54"/>
    </location>
</feature>
<dbReference type="InterPro" id="IPR001296">
    <property type="entry name" value="Glyco_trans_1"/>
</dbReference>
<dbReference type="Proteomes" id="UP000228900">
    <property type="component" value="Unassembled WGS sequence"/>
</dbReference>
<evidence type="ECO:0008006" key="5">
    <source>
        <dbReference type="Google" id="ProtNLM"/>
    </source>
</evidence>
<dbReference type="InterPro" id="IPR028098">
    <property type="entry name" value="Glyco_trans_4-like_N"/>
</dbReference>
<feature type="domain" description="Glycosyl transferase family 1" evidence="1">
    <location>
        <begin position="60"/>
        <end position="205"/>
    </location>
</feature>
<dbReference type="PANTHER" id="PTHR12526:SF630">
    <property type="entry name" value="GLYCOSYLTRANSFERASE"/>
    <property type="match status" value="1"/>
</dbReference>
<reference evidence="4" key="1">
    <citation type="submission" date="2017-09" db="EMBL/GenBank/DDBJ databases">
        <title>Depth-based differentiation of microbial function through sediment-hosted aquifers and enrichment of novel symbionts in the deep terrestrial subsurface.</title>
        <authorList>
            <person name="Probst A.J."/>
            <person name="Ladd B."/>
            <person name="Jarett J.K."/>
            <person name="Geller-Mcgrath D.E."/>
            <person name="Sieber C.M.K."/>
            <person name="Emerson J.B."/>
            <person name="Anantharaman K."/>
            <person name="Thomas B.C."/>
            <person name="Malmstrom R."/>
            <person name="Stieglmeier M."/>
            <person name="Klingl A."/>
            <person name="Woyke T."/>
            <person name="Ryan C.M."/>
            <person name="Banfield J.F."/>
        </authorList>
    </citation>
    <scope>NUCLEOTIDE SEQUENCE [LARGE SCALE GENOMIC DNA]</scope>
</reference>
<dbReference type="Pfam" id="PF13439">
    <property type="entry name" value="Glyco_transf_4"/>
    <property type="match status" value="1"/>
</dbReference>
<sequence>MGEPGLIRAIKAWTAKFADKIVAISSAVKSDIISRYGVPGDKVELIYNGLEVDRFWVETRRKRGQKIILGSMGRLTSQKNYALLFEALAQLKDLNWEFRLAGEGELRPELEHKIKDLGLTNRVHLLGLQRDVKSFFSDLDVFILPSLWEGLGIVLLEAGLAGLPVVASRVDGICEVIKEGETGILFNSNDQADLVTKLTKVLNQIDQPETTELGKKLQSDIKSRFDIKIIASEYQALYLKLLAKK</sequence>
<dbReference type="AlphaFoldDB" id="A0A2M6WQW1"/>
<dbReference type="PANTHER" id="PTHR12526">
    <property type="entry name" value="GLYCOSYLTRANSFERASE"/>
    <property type="match status" value="1"/>
</dbReference>
<evidence type="ECO:0000259" key="2">
    <source>
        <dbReference type="Pfam" id="PF13439"/>
    </source>
</evidence>
<protein>
    <recommendedName>
        <fullName evidence="5">Glycosyl transferase family 1 domain-containing protein</fullName>
    </recommendedName>
</protein>
<evidence type="ECO:0000259" key="1">
    <source>
        <dbReference type="Pfam" id="PF00534"/>
    </source>
</evidence>
<dbReference type="GO" id="GO:0016757">
    <property type="term" value="F:glycosyltransferase activity"/>
    <property type="evidence" value="ECO:0007669"/>
    <property type="project" value="InterPro"/>
</dbReference>
<gene>
    <name evidence="3" type="ORF">COT98_00835</name>
</gene>
<dbReference type="CDD" id="cd03801">
    <property type="entry name" value="GT4_PimA-like"/>
    <property type="match status" value="1"/>
</dbReference>
<evidence type="ECO:0000313" key="3">
    <source>
        <dbReference type="EMBL" id="PIT95189.1"/>
    </source>
</evidence>
<accession>A0A2M6WQW1</accession>
<name>A0A2M6WQW1_9BACT</name>
<dbReference type="Gene3D" id="3.40.50.2000">
    <property type="entry name" value="Glycogen Phosphorylase B"/>
    <property type="match status" value="2"/>
</dbReference>
<proteinExistence type="predicted"/>
<organism evidence="3 4">
    <name type="scientific">Candidatus Falkowbacteria bacterium CG10_big_fil_rev_8_21_14_0_10_39_9</name>
    <dbReference type="NCBI Taxonomy" id="1974566"/>
    <lineage>
        <taxon>Bacteria</taxon>
        <taxon>Candidatus Falkowiibacteriota</taxon>
    </lineage>
</organism>
<dbReference type="EMBL" id="PFAQ01000016">
    <property type="protein sequence ID" value="PIT95189.1"/>
    <property type="molecule type" value="Genomic_DNA"/>
</dbReference>
<dbReference type="Pfam" id="PF00534">
    <property type="entry name" value="Glycos_transf_1"/>
    <property type="match status" value="1"/>
</dbReference>